<name>A0AB39L685_9MICC</name>
<reference evidence="3" key="1">
    <citation type="submission" date="2024-07" db="EMBL/GenBank/DDBJ databases">
        <authorList>
            <person name="fu j."/>
        </authorList>
    </citation>
    <scope>NUCLEOTIDE SEQUENCE</scope>
    <source>
        <strain evidence="3">P10A9</strain>
    </source>
</reference>
<dbReference type="RefSeq" id="WP_369046380.1">
    <property type="nucleotide sequence ID" value="NZ_CP163302.1"/>
</dbReference>
<dbReference type="PANTHER" id="PTHR24321:SF8">
    <property type="entry name" value="ESTRADIOL 17-BETA-DEHYDROGENASE 8-RELATED"/>
    <property type="match status" value="1"/>
</dbReference>
<dbReference type="EMBL" id="CP163302">
    <property type="protein sequence ID" value="XDP45977.1"/>
    <property type="molecule type" value="Genomic_DNA"/>
</dbReference>
<dbReference type="InterPro" id="IPR036291">
    <property type="entry name" value="NAD(P)-bd_dom_sf"/>
</dbReference>
<keyword evidence="2" id="KW-0560">Oxidoreductase</keyword>
<accession>A0AB39L685</accession>
<dbReference type="InterPro" id="IPR002347">
    <property type="entry name" value="SDR_fam"/>
</dbReference>
<evidence type="ECO:0000313" key="3">
    <source>
        <dbReference type="EMBL" id="XDP45977.1"/>
    </source>
</evidence>
<sequence>MTRTSVVTGAASGIGKATKQLLEQRGERVIGADIRDAEVVADLSEPAGRAALVEEVRRLSGGSIDAVYAVAGLSTATVATVAVNFSGTVATLEGLRPLLLGSPAPRAVLVSSMAALMPSDEELVALLTAGDEQAALARAEILAKEPATTGRLIYASTKLALSRWVRRHASTSQWAGEGIPLNAVAPGVISTPMTADLIATDEGRVGLLKAVPMPLNGIAEPVVVAQALAWLGSVENTHLCGQIVYVDGGSDVVLRGDSVW</sequence>
<gene>
    <name evidence="3" type="ORF">AB5L97_02855</name>
</gene>
<proteinExistence type="inferred from homology"/>
<evidence type="ECO:0000256" key="2">
    <source>
        <dbReference type="ARBA" id="ARBA00023002"/>
    </source>
</evidence>
<dbReference type="KEGG" id="spue:AB5L97_02855"/>
<dbReference type="SUPFAM" id="SSF51735">
    <property type="entry name" value="NAD(P)-binding Rossmann-fold domains"/>
    <property type="match status" value="1"/>
</dbReference>
<dbReference type="AlphaFoldDB" id="A0AB39L685"/>
<evidence type="ECO:0000256" key="1">
    <source>
        <dbReference type="ARBA" id="ARBA00006484"/>
    </source>
</evidence>
<dbReference type="PRINTS" id="PR00081">
    <property type="entry name" value="GDHRDH"/>
</dbReference>
<comment type="similarity">
    <text evidence="1">Belongs to the short-chain dehydrogenases/reductases (SDR) family.</text>
</comment>
<dbReference type="Gene3D" id="3.40.50.720">
    <property type="entry name" value="NAD(P)-binding Rossmann-like Domain"/>
    <property type="match status" value="1"/>
</dbReference>
<dbReference type="Pfam" id="PF13561">
    <property type="entry name" value="adh_short_C2"/>
    <property type="match status" value="1"/>
</dbReference>
<dbReference type="PANTHER" id="PTHR24321">
    <property type="entry name" value="DEHYDROGENASES, SHORT CHAIN"/>
    <property type="match status" value="1"/>
</dbReference>
<protein>
    <submittedName>
        <fullName evidence="3">SDR family oxidoreductase</fullName>
    </submittedName>
</protein>
<organism evidence="3">
    <name type="scientific">Sinomonas puerhi</name>
    <dbReference type="NCBI Taxonomy" id="3238584"/>
    <lineage>
        <taxon>Bacteria</taxon>
        <taxon>Bacillati</taxon>
        <taxon>Actinomycetota</taxon>
        <taxon>Actinomycetes</taxon>
        <taxon>Micrococcales</taxon>
        <taxon>Micrococcaceae</taxon>
        <taxon>Sinomonas</taxon>
    </lineage>
</organism>
<dbReference type="GO" id="GO:0016491">
    <property type="term" value="F:oxidoreductase activity"/>
    <property type="evidence" value="ECO:0007669"/>
    <property type="project" value="UniProtKB-KW"/>
</dbReference>